<dbReference type="InterPro" id="IPR000305">
    <property type="entry name" value="GIY-YIG_endonuc"/>
</dbReference>
<dbReference type="AlphaFoldDB" id="A0A941IZ77"/>
<organism evidence="2 3">
    <name type="scientific">Streptomyces tuirus</name>
    <dbReference type="NCBI Taxonomy" id="68278"/>
    <lineage>
        <taxon>Bacteria</taxon>
        <taxon>Bacillati</taxon>
        <taxon>Actinomycetota</taxon>
        <taxon>Actinomycetes</taxon>
        <taxon>Kitasatosporales</taxon>
        <taxon>Streptomycetaceae</taxon>
        <taxon>Streptomyces</taxon>
    </lineage>
</organism>
<accession>A0A941IZ77</accession>
<name>A0A941IZ77_9ACTN</name>
<protein>
    <submittedName>
        <fullName evidence="2">GIY-YIG nuclease family protein</fullName>
    </submittedName>
</protein>
<evidence type="ECO:0000259" key="1">
    <source>
        <dbReference type="PROSITE" id="PS50164"/>
    </source>
</evidence>
<keyword evidence="3" id="KW-1185">Reference proteome</keyword>
<dbReference type="PROSITE" id="PS50164">
    <property type="entry name" value="GIY_YIG"/>
    <property type="match status" value="1"/>
</dbReference>
<dbReference type="EMBL" id="JAGTPG010000001">
    <property type="protein sequence ID" value="MBR8638673.1"/>
    <property type="molecule type" value="Genomic_DNA"/>
</dbReference>
<sequence length="157" mass="18198">MTDIESQPTAVYRLYDRGGRLLYVGMTNNTAVRFKWHKMEKRWWHLVEKKDVEWHPDRATARRHEAAAIKSESPLYNAMHAAAGPHDTPLRDARQKLGSIVDDVRVHHEPRWLTYFGKRVVAVVEPAFHDEAAFNERIVNALRDVAPELYERLASGD</sequence>
<proteinExistence type="predicted"/>
<evidence type="ECO:0000313" key="2">
    <source>
        <dbReference type="EMBL" id="MBR8638673.1"/>
    </source>
</evidence>
<reference evidence="2 3" key="1">
    <citation type="submission" date="2021-04" db="EMBL/GenBank/DDBJ databases">
        <title>Characterization of the biosynthetic gene cluster of new lipopeptides with antitumor activity in the genome of the marine Streptomyces PHM034.</title>
        <authorList>
            <person name="Ceniceros A."/>
            <person name="Canedo L."/>
            <person name="Mendez C."/>
            <person name="Olano C."/>
            <person name="Schleissner C."/>
            <person name="Cuevas C."/>
            <person name="De La Calle F."/>
            <person name="Salas J.A."/>
        </authorList>
    </citation>
    <scope>NUCLEOTIDE SEQUENCE [LARGE SCALE GENOMIC DNA]</scope>
    <source>
        <strain evidence="2 3">PHM034</strain>
    </source>
</reference>
<dbReference type="SUPFAM" id="SSF82771">
    <property type="entry name" value="GIY-YIG endonuclease"/>
    <property type="match status" value="1"/>
</dbReference>
<dbReference type="Proteomes" id="UP000682308">
    <property type="component" value="Unassembled WGS sequence"/>
</dbReference>
<comment type="caution">
    <text evidence="2">The sequence shown here is derived from an EMBL/GenBank/DDBJ whole genome shotgun (WGS) entry which is preliminary data.</text>
</comment>
<dbReference type="CDD" id="cd00719">
    <property type="entry name" value="GIY-YIG_SF"/>
    <property type="match status" value="1"/>
</dbReference>
<dbReference type="InterPro" id="IPR035901">
    <property type="entry name" value="GIY-YIG_endonuc_sf"/>
</dbReference>
<feature type="domain" description="GIY-YIG" evidence="1">
    <location>
        <begin position="7"/>
        <end position="78"/>
    </location>
</feature>
<evidence type="ECO:0000313" key="3">
    <source>
        <dbReference type="Proteomes" id="UP000682308"/>
    </source>
</evidence>
<gene>
    <name evidence="2" type="ORF">KEF29_03505</name>
</gene>